<dbReference type="Proteomes" id="UP001307889">
    <property type="component" value="Chromosome 1"/>
</dbReference>
<sequence length="108" mass="12043">MEPPLACNERGALEIALHPASPGRLATNRTKRLELCGQGPCVKLRIPSEKREIVFQNTSADLLQLRPFLLPDSNLDYRSFMLPPLKASFALIRFQYLLAMLVPVGSIP</sequence>
<accession>A0ABN7AB77</accession>
<evidence type="ECO:0000313" key="1">
    <source>
        <dbReference type="EMBL" id="BES89562.1"/>
    </source>
</evidence>
<name>A0ABN7AB77_9HEMI</name>
<reference evidence="1 2" key="1">
    <citation type="submission" date="2023-09" db="EMBL/GenBank/DDBJ databases">
        <title>Nesidiocoris tenuis whole genome shotgun sequence.</title>
        <authorList>
            <person name="Shibata T."/>
            <person name="Shimoda M."/>
            <person name="Kobayashi T."/>
            <person name="Uehara T."/>
        </authorList>
    </citation>
    <scope>NUCLEOTIDE SEQUENCE [LARGE SCALE GENOMIC DNA]</scope>
    <source>
        <strain evidence="1 2">Japan</strain>
    </source>
</reference>
<evidence type="ECO:0000313" key="2">
    <source>
        <dbReference type="Proteomes" id="UP001307889"/>
    </source>
</evidence>
<proteinExistence type="predicted"/>
<gene>
    <name evidence="1" type="ORF">NTJ_02369</name>
</gene>
<dbReference type="EMBL" id="AP028909">
    <property type="protein sequence ID" value="BES89562.1"/>
    <property type="molecule type" value="Genomic_DNA"/>
</dbReference>
<protein>
    <submittedName>
        <fullName evidence="1">Uncharacterized protein</fullName>
    </submittedName>
</protein>
<organism evidence="1 2">
    <name type="scientific">Nesidiocoris tenuis</name>
    <dbReference type="NCBI Taxonomy" id="355587"/>
    <lineage>
        <taxon>Eukaryota</taxon>
        <taxon>Metazoa</taxon>
        <taxon>Ecdysozoa</taxon>
        <taxon>Arthropoda</taxon>
        <taxon>Hexapoda</taxon>
        <taxon>Insecta</taxon>
        <taxon>Pterygota</taxon>
        <taxon>Neoptera</taxon>
        <taxon>Paraneoptera</taxon>
        <taxon>Hemiptera</taxon>
        <taxon>Heteroptera</taxon>
        <taxon>Panheteroptera</taxon>
        <taxon>Cimicomorpha</taxon>
        <taxon>Miridae</taxon>
        <taxon>Dicyphina</taxon>
        <taxon>Nesidiocoris</taxon>
    </lineage>
</organism>
<keyword evidence="2" id="KW-1185">Reference proteome</keyword>